<dbReference type="RefSeq" id="WP_307237786.1">
    <property type="nucleotide sequence ID" value="NZ_JAUSQZ010000001.1"/>
</dbReference>
<feature type="transmembrane region" description="Helical" evidence="1">
    <location>
        <begin position="126"/>
        <end position="155"/>
    </location>
</feature>
<comment type="caution">
    <text evidence="2">The sequence shown here is derived from an EMBL/GenBank/DDBJ whole genome shotgun (WGS) entry which is preliminary data.</text>
</comment>
<feature type="transmembrane region" description="Helical" evidence="1">
    <location>
        <begin position="84"/>
        <end position="105"/>
    </location>
</feature>
<dbReference type="EMBL" id="JAUSQZ010000001">
    <property type="protein sequence ID" value="MDP9824731.1"/>
    <property type="molecule type" value="Genomic_DNA"/>
</dbReference>
<evidence type="ECO:0000313" key="3">
    <source>
        <dbReference type="Proteomes" id="UP001235712"/>
    </source>
</evidence>
<sequence length="293" mass="31188">MSSNGGVIHDIGFRHYEGPRLGRGYLIRSLYVESLRGCYGLGRSTKSKIMPFLLLFVMTGPAIIVAVVAGVTGLDSLPIESVDYIFALSSAITIFVAAQAPATVSRDLRFRTMPLYLSRPLHRNDYVLAKFGAMSTALFILIAVPQTALFLGSLLAKMSFWPNAKSWAAGLLGAFLVSLVLAGIGLLIASITPRRGFGVAAVITVLLLLTLISGVLSALAYENDHPDLSGYFAMINPVGLVQGVLHWLVDADVSYPVPPPGTTGGLVFTAVMVLVIAGSYALLLARYRKVSAS</sequence>
<evidence type="ECO:0000256" key="1">
    <source>
        <dbReference type="SAM" id="Phobius"/>
    </source>
</evidence>
<evidence type="ECO:0000313" key="2">
    <source>
        <dbReference type="EMBL" id="MDP9824731.1"/>
    </source>
</evidence>
<name>A0ABT9NWN3_9ACTN</name>
<keyword evidence="1" id="KW-0472">Membrane</keyword>
<keyword evidence="1" id="KW-1133">Transmembrane helix</keyword>
<feature type="transmembrane region" description="Helical" evidence="1">
    <location>
        <begin position="52"/>
        <end position="72"/>
    </location>
</feature>
<gene>
    <name evidence="2" type="ORF">J2S57_000480</name>
</gene>
<keyword evidence="3" id="KW-1185">Reference proteome</keyword>
<feature type="transmembrane region" description="Helical" evidence="1">
    <location>
        <begin position="196"/>
        <end position="221"/>
    </location>
</feature>
<feature type="transmembrane region" description="Helical" evidence="1">
    <location>
        <begin position="265"/>
        <end position="285"/>
    </location>
</feature>
<dbReference type="Proteomes" id="UP001235712">
    <property type="component" value="Unassembled WGS sequence"/>
</dbReference>
<accession>A0ABT9NWN3</accession>
<feature type="transmembrane region" description="Helical" evidence="1">
    <location>
        <begin position="167"/>
        <end position="189"/>
    </location>
</feature>
<protein>
    <submittedName>
        <fullName evidence="2">ABC-2 type transport system permease protein</fullName>
    </submittedName>
</protein>
<proteinExistence type="predicted"/>
<organism evidence="2 3">
    <name type="scientific">Kineosporia succinea</name>
    <dbReference type="NCBI Taxonomy" id="84632"/>
    <lineage>
        <taxon>Bacteria</taxon>
        <taxon>Bacillati</taxon>
        <taxon>Actinomycetota</taxon>
        <taxon>Actinomycetes</taxon>
        <taxon>Kineosporiales</taxon>
        <taxon>Kineosporiaceae</taxon>
        <taxon>Kineosporia</taxon>
    </lineage>
</organism>
<reference evidence="2 3" key="1">
    <citation type="submission" date="2023-07" db="EMBL/GenBank/DDBJ databases">
        <title>Sequencing the genomes of 1000 actinobacteria strains.</title>
        <authorList>
            <person name="Klenk H.-P."/>
        </authorList>
    </citation>
    <scope>NUCLEOTIDE SEQUENCE [LARGE SCALE GENOMIC DNA]</scope>
    <source>
        <strain evidence="2 3">DSM 44388</strain>
    </source>
</reference>
<dbReference type="Pfam" id="PF12679">
    <property type="entry name" value="ABC2_membrane_2"/>
    <property type="match status" value="1"/>
</dbReference>
<keyword evidence="1" id="KW-0812">Transmembrane</keyword>